<reference evidence="3" key="2">
    <citation type="submission" date="2015-01" db="EMBL/GenBank/DDBJ databases">
        <title>Evolutionary Origins and Diversification of the Mycorrhizal Mutualists.</title>
        <authorList>
            <consortium name="DOE Joint Genome Institute"/>
            <consortium name="Mycorrhizal Genomics Consortium"/>
            <person name="Kohler A."/>
            <person name="Kuo A."/>
            <person name="Nagy L.G."/>
            <person name="Floudas D."/>
            <person name="Copeland A."/>
            <person name="Barry K.W."/>
            <person name="Cichocki N."/>
            <person name="Veneault-Fourrey C."/>
            <person name="LaButti K."/>
            <person name="Lindquist E.A."/>
            <person name="Lipzen A."/>
            <person name="Lundell T."/>
            <person name="Morin E."/>
            <person name="Murat C."/>
            <person name="Riley R."/>
            <person name="Ohm R."/>
            <person name="Sun H."/>
            <person name="Tunlid A."/>
            <person name="Henrissat B."/>
            <person name="Grigoriev I.V."/>
            <person name="Hibbett D.S."/>
            <person name="Martin F."/>
        </authorList>
    </citation>
    <scope>NUCLEOTIDE SEQUENCE [LARGE SCALE GENOMIC DNA]</scope>
    <source>
        <strain evidence="3">MAFF 305830</strain>
    </source>
</reference>
<feature type="region of interest" description="Disordered" evidence="1">
    <location>
        <begin position="254"/>
        <end position="357"/>
    </location>
</feature>
<feature type="region of interest" description="Disordered" evidence="1">
    <location>
        <begin position="1"/>
        <end position="25"/>
    </location>
</feature>
<organism evidence="2 3">
    <name type="scientific">Serendipita vermifera MAFF 305830</name>
    <dbReference type="NCBI Taxonomy" id="933852"/>
    <lineage>
        <taxon>Eukaryota</taxon>
        <taxon>Fungi</taxon>
        <taxon>Dikarya</taxon>
        <taxon>Basidiomycota</taxon>
        <taxon>Agaricomycotina</taxon>
        <taxon>Agaricomycetes</taxon>
        <taxon>Sebacinales</taxon>
        <taxon>Serendipitaceae</taxon>
        <taxon>Serendipita</taxon>
    </lineage>
</organism>
<feature type="compositionally biased region" description="Polar residues" evidence="1">
    <location>
        <begin position="328"/>
        <end position="341"/>
    </location>
</feature>
<protein>
    <submittedName>
        <fullName evidence="2">Uncharacterized protein</fullName>
    </submittedName>
</protein>
<feature type="compositionally biased region" description="Polar residues" evidence="1">
    <location>
        <begin position="388"/>
        <end position="410"/>
    </location>
</feature>
<keyword evidence="3" id="KW-1185">Reference proteome</keyword>
<proteinExistence type="predicted"/>
<evidence type="ECO:0000256" key="1">
    <source>
        <dbReference type="SAM" id="MobiDB-lite"/>
    </source>
</evidence>
<accession>A0A0C2VYW8</accession>
<name>A0A0C2VYW8_SERVB</name>
<evidence type="ECO:0000313" key="3">
    <source>
        <dbReference type="Proteomes" id="UP000054097"/>
    </source>
</evidence>
<dbReference type="HOGENOM" id="CLU_479932_0_0_1"/>
<feature type="compositionally biased region" description="Low complexity" evidence="1">
    <location>
        <begin position="527"/>
        <end position="541"/>
    </location>
</feature>
<feature type="compositionally biased region" description="Basic and acidic residues" evidence="1">
    <location>
        <begin position="471"/>
        <end position="488"/>
    </location>
</feature>
<dbReference type="AlphaFoldDB" id="A0A0C2VYW8"/>
<dbReference type="EMBL" id="KN824651">
    <property type="protein sequence ID" value="KIM19513.1"/>
    <property type="molecule type" value="Genomic_DNA"/>
</dbReference>
<feature type="compositionally biased region" description="Polar residues" evidence="1">
    <location>
        <begin position="505"/>
        <end position="525"/>
    </location>
</feature>
<dbReference type="Proteomes" id="UP000054097">
    <property type="component" value="Unassembled WGS sequence"/>
</dbReference>
<feature type="compositionally biased region" description="Low complexity" evidence="1">
    <location>
        <begin position="1"/>
        <end position="14"/>
    </location>
</feature>
<feature type="compositionally biased region" description="Polar residues" evidence="1">
    <location>
        <begin position="164"/>
        <end position="188"/>
    </location>
</feature>
<feature type="region of interest" description="Disordered" evidence="1">
    <location>
        <begin position="388"/>
        <end position="542"/>
    </location>
</feature>
<feature type="compositionally biased region" description="Basic and acidic residues" evidence="1">
    <location>
        <begin position="427"/>
        <end position="439"/>
    </location>
</feature>
<gene>
    <name evidence="2" type="ORF">M408DRAFT_334374</name>
</gene>
<feature type="compositionally biased region" description="Low complexity" evidence="1">
    <location>
        <begin position="305"/>
        <end position="320"/>
    </location>
</feature>
<evidence type="ECO:0000313" key="2">
    <source>
        <dbReference type="EMBL" id="KIM19513.1"/>
    </source>
</evidence>
<feature type="region of interest" description="Disordered" evidence="1">
    <location>
        <begin position="95"/>
        <end position="202"/>
    </location>
</feature>
<reference evidence="2 3" key="1">
    <citation type="submission" date="2014-04" db="EMBL/GenBank/DDBJ databases">
        <authorList>
            <consortium name="DOE Joint Genome Institute"/>
            <person name="Kuo A."/>
            <person name="Zuccaro A."/>
            <person name="Kohler A."/>
            <person name="Nagy L.G."/>
            <person name="Floudas D."/>
            <person name="Copeland A."/>
            <person name="Barry K.W."/>
            <person name="Cichocki N."/>
            <person name="Veneault-Fourrey C."/>
            <person name="LaButti K."/>
            <person name="Lindquist E.A."/>
            <person name="Lipzen A."/>
            <person name="Lundell T."/>
            <person name="Morin E."/>
            <person name="Murat C."/>
            <person name="Sun H."/>
            <person name="Tunlid A."/>
            <person name="Henrissat B."/>
            <person name="Grigoriev I.V."/>
            <person name="Hibbett D.S."/>
            <person name="Martin F."/>
            <person name="Nordberg H.P."/>
            <person name="Cantor M.N."/>
            <person name="Hua S.X."/>
        </authorList>
    </citation>
    <scope>NUCLEOTIDE SEQUENCE [LARGE SCALE GENOMIC DNA]</scope>
    <source>
        <strain evidence="2 3">MAFF 305830</strain>
    </source>
</reference>
<feature type="compositionally biased region" description="Basic residues" evidence="1">
    <location>
        <begin position="455"/>
        <end position="470"/>
    </location>
</feature>
<sequence length="568" mass="61541">MSTSLPPSSFPSSTNNHQASRGLPLLPIDSEQLPLSESDVNMYKVPGQIVYFVPHNRSPVGSAPAILSPQPFPESTYYPGQPRTSFEDMNGSRDQLFAIPRPGYTDPEEEDDRLRSYYASNGDKRRPRRNSRGLLGTVVESHPYTGPMDKRRFVRPPPSPAFSRMSTGYPESSTGYPESSAGSSSATAVPSRYRRQTTPPSFDDQLEQLEEEWIAEDTFRRALEAHEAREFLAARKALVARYQSENDLLRPSLASFAPPQRAPHHHEGHASSHTSNYHPYISTPPLPRGTSHGNRLPQAPSMKIPATSSKASPSSPATTPGVNVILGNENNSPSNPSAHIRTTSSGATSGGTGNARHRILPPAAAQDAANLAVASFASATATNKYHNHSATSVSRDSIVHTTLPTHNTGDFNPLKRSRSPSLGSAAETRHEKRVKDKDGSIPSTSNQPSNSPKLTKQHSKPLAKRRRAKPKDRSNANDTQRLDFAQKEVEEEGSGSGSGELSYAESRSSTSSFAGYGSDSNSDASHSARAAYMAQSSSQSSLDRIFASIERSINSRQSHSRSSSLSSR</sequence>
<feature type="compositionally biased region" description="Polar residues" evidence="1">
    <location>
        <begin position="441"/>
        <end position="454"/>
    </location>
</feature>